<gene>
    <name evidence="1" type="ORF">A3F84_10280</name>
</gene>
<dbReference type="EMBL" id="MFKF01000039">
    <property type="protein sequence ID" value="OGG56250.1"/>
    <property type="molecule type" value="Genomic_DNA"/>
</dbReference>
<dbReference type="PROSITE" id="PS51257">
    <property type="entry name" value="PROKAR_LIPOPROTEIN"/>
    <property type="match status" value="1"/>
</dbReference>
<comment type="caution">
    <text evidence="1">The sequence shown here is derived from an EMBL/GenBank/DDBJ whole genome shotgun (WGS) entry which is preliminary data.</text>
</comment>
<proteinExistence type="predicted"/>
<evidence type="ECO:0008006" key="3">
    <source>
        <dbReference type="Google" id="ProtNLM"/>
    </source>
</evidence>
<organism evidence="1 2">
    <name type="scientific">Handelsmanbacteria sp. (strain RIFCSPLOWO2_12_FULL_64_10)</name>
    <dbReference type="NCBI Taxonomy" id="1817868"/>
    <lineage>
        <taxon>Bacteria</taxon>
        <taxon>Candidatus Handelsmaniibacteriota</taxon>
    </lineage>
</organism>
<evidence type="ECO:0000313" key="2">
    <source>
        <dbReference type="Proteomes" id="UP000178606"/>
    </source>
</evidence>
<dbReference type="AlphaFoldDB" id="A0A1F6D4J3"/>
<evidence type="ECO:0000313" key="1">
    <source>
        <dbReference type="EMBL" id="OGG56250.1"/>
    </source>
</evidence>
<dbReference type="Proteomes" id="UP000178606">
    <property type="component" value="Unassembled WGS sequence"/>
</dbReference>
<reference evidence="1 2" key="1">
    <citation type="journal article" date="2016" name="Nat. Commun.">
        <title>Thousands of microbial genomes shed light on interconnected biogeochemical processes in an aquifer system.</title>
        <authorList>
            <person name="Anantharaman K."/>
            <person name="Brown C.T."/>
            <person name="Hug L.A."/>
            <person name="Sharon I."/>
            <person name="Castelle C.J."/>
            <person name="Probst A.J."/>
            <person name="Thomas B.C."/>
            <person name="Singh A."/>
            <person name="Wilkins M.J."/>
            <person name="Karaoz U."/>
            <person name="Brodie E.L."/>
            <person name="Williams K.H."/>
            <person name="Hubbard S.S."/>
            <person name="Banfield J.F."/>
        </authorList>
    </citation>
    <scope>NUCLEOTIDE SEQUENCE [LARGE SCALE GENOMIC DNA]</scope>
    <source>
        <strain evidence="2">RIFCSPLOWO2_12_FULL_64_10</strain>
    </source>
</reference>
<name>A0A1F6D4J3_HANXR</name>
<accession>A0A1F6D4J3</accession>
<protein>
    <recommendedName>
        <fullName evidence="3">Lipoprotein</fullName>
    </recommendedName>
</protein>
<sequence>MFARRITPRAIFTTLALAGLALMIGCGALDQGPLAPGRTAPSKALPRLALTSSTDIYTQSDAELVSPTAESLSLYSSDNALEVHFPEYGDAGYVRVESAYFTVQEGSVNRDVLITMTAFSGSKVKDVKVDFGPDGLNFSQPATLAILLRGLVKPDRLKAYHTALDGTRTQIPFELSSLGENYWQVTIQVPGFSEYSLGDD</sequence>